<comment type="caution">
    <text evidence="2">The sequence shown here is derived from an EMBL/GenBank/DDBJ whole genome shotgun (WGS) entry which is preliminary data.</text>
</comment>
<evidence type="ECO:0008006" key="4">
    <source>
        <dbReference type="Google" id="ProtNLM"/>
    </source>
</evidence>
<name>A0A3E0TME8_9GAMM</name>
<proteinExistence type="predicted"/>
<keyword evidence="1" id="KW-0732">Signal</keyword>
<reference evidence="2 3" key="1">
    <citation type="submission" date="2018-08" db="EMBL/GenBank/DDBJ databases">
        <title>Thalassotalea euphylliae genome.</title>
        <authorList>
            <person name="Summers S."/>
            <person name="Rice S.A."/>
            <person name="Freckelton M.L."/>
            <person name="Nedved B.T."/>
            <person name="Hadfield M.G."/>
        </authorList>
    </citation>
    <scope>NUCLEOTIDE SEQUENCE [LARGE SCALE GENOMIC DNA]</scope>
    <source>
        <strain evidence="2 3">H1</strain>
    </source>
</reference>
<dbReference type="Proteomes" id="UP000256478">
    <property type="component" value="Unassembled WGS sequence"/>
</dbReference>
<evidence type="ECO:0000256" key="1">
    <source>
        <dbReference type="SAM" id="SignalP"/>
    </source>
</evidence>
<evidence type="ECO:0000313" key="3">
    <source>
        <dbReference type="Proteomes" id="UP000256478"/>
    </source>
</evidence>
<protein>
    <recommendedName>
        <fullName evidence="4">DUF3718 domain-containing protein</fullName>
    </recommendedName>
</protein>
<dbReference type="EMBL" id="QUOU01000001">
    <property type="protein sequence ID" value="REL25573.1"/>
    <property type="molecule type" value="Genomic_DNA"/>
</dbReference>
<feature type="signal peptide" evidence="1">
    <location>
        <begin position="1"/>
        <end position="21"/>
    </location>
</feature>
<evidence type="ECO:0000313" key="2">
    <source>
        <dbReference type="EMBL" id="REL25573.1"/>
    </source>
</evidence>
<dbReference type="OrthoDB" id="6322294at2"/>
<dbReference type="AlphaFoldDB" id="A0A3E0TME8"/>
<sequence>MKTFIGAVALVTATLSSQAFAAKLQFVGKDTSTETSLCVLAAEQGYQAVVAQLGLNKSQLNGTQCNGVSLKEFAASLKAPKTAVTHKTVVVSGNQSMESQLCLKAVKEGVQAVGHRVSSLKCNGQSVSSFVKSVKRS</sequence>
<feature type="chain" id="PRO_5017686439" description="DUF3718 domain-containing protein" evidence="1">
    <location>
        <begin position="22"/>
        <end position="137"/>
    </location>
</feature>
<accession>A0A3E0TME8</accession>
<gene>
    <name evidence="2" type="ORF">DXX93_02755</name>
</gene>
<dbReference type="RefSeq" id="WP_116006704.1">
    <property type="nucleotide sequence ID" value="NZ_QUOU01000001.1"/>
</dbReference>
<organism evidence="2 3">
    <name type="scientific">Thalassotalea euphylliae</name>
    <dbReference type="NCBI Taxonomy" id="1655234"/>
    <lineage>
        <taxon>Bacteria</taxon>
        <taxon>Pseudomonadati</taxon>
        <taxon>Pseudomonadota</taxon>
        <taxon>Gammaproteobacteria</taxon>
        <taxon>Alteromonadales</taxon>
        <taxon>Colwelliaceae</taxon>
        <taxon>Thalassotalea</taxon>
    </lineage>
</organism>